<feature type="non-terminal residue" evidence="2">
    <location>
        <position position="1"/>
    </location>
</feature>
<organism evidence="2 3">
    <name type="scientific">Cirrhinus mrigala</name>
    <name type="common">Mrigala</name>
    <dbReference type="NCBI Taxonomy" id="683832"/>
    <lineage>
        <taxon>Eukaryota</taxon>
        <taxon>Metazoa</taxon>
        <taxon>Chordata</taxon>
        <taxon>Craniata</taxon>
        <taxon>Vertebrata</taxon>
        <taxon>Euteleostomi</taxon>
        <taxon>Actinopterygii</taxon>
        <taxon>Neopterygii</taxon>
        <taxon>Teleostei</taxon>
        <taxon>Ostariophysi</taxon>
        <taxon>Cypriniformes</taxon>
        <taxon>Cyprinidae</taxon>
        <taxon>Labeoninae</taxon>
        <taxon>Labeonini</taxon>
        <taxon>Cirrhinus</taxon>
    </lineage>
</organism>
<dbReference type="AlphaFoldDB" id="A0ABD0P8D8"/>
<evidence type="ECO:0000313" key="3">
    <source>
        <dbReference type="Proteomes" id="UP001529510"/>
    </source>
</evidence>
<dbReference type="InterPro" id="IPR011646">
    <property type="entry name" value="KAP_P-loop"/>
</dbReference>
<feature type="domain" description="KAP NTPase" evidence="1">
    <location>
        <begin position="5"/>
        <end position="51"/>
    </location>
</feature>
<protein>
    <recommendedName>
        <fullName evidence="1">KAP NTPase domain-containing protein</fullName>
    </recommendedName>
</protein>
<dbReference type="EMBL" id="JAMKFB020000017">
    <property type="protein sequence ID" value="KAL0170324.1"/>
    <property type="molecule type" value="Genomic_DNA"/>
</dbReference>
<dbReference type="PANTHER" id="PTHR24116:SF1">
    <property type="entry name" value="KINASE D-INTERACTING SUBSTRATE OF 220 KDA ISOFORM X1"/>
    <property type="match status" value="1"/>
</dbReference>
<evidence type="ECO:0000313" key="2">
    <source>
        <dbReference type="EMBL" id="KAL0170324.1"/>
    </source>
</evidence>
<evidence type="ECO:0000259" key="1">
    <source>
        <dbReference type="Pfam" id="PF07693"/>
    </source>
</evidence>
<comment type="caution">
    <text evidence="2">The sequence shown here is derived from an EMBL/GenBank/DDBJ whole genome shotgun (WGS) entry which is preliminary data.</text>
</comment>
<gene>
    <name evidence="2" type="ORF">M9458_034920</name>
</gene>
<accession>A0ABD0P8D8</accession>
<dbReference type="PANTHER" id="PTHR24116">
    <property type="entry name" value="KINASE D-INTERACTING SUBSTRATE OF 220 KDA"/>
    <property type="match status" value="1"/>
</dbReference>
<reference evidence="2 3" key="1">
    <citation type="submission" date="2024-05" db="EMBL/GenBank/DDBJ databases">
        <title>Genome sequencing and assembly of Indian major carp, Cirrhinus mrigala (Hamilton, 1822).</title>
        <authorList>
            <person name="Mohindra V."/>
            <person name="Chowdhury L.M."/>
            <person name="Lal K."/>
            <person name="Jena J.K."/>
        </authorList>
    </citation>
    <scope>NUCLEOTIDE SEQUENCE [LARGE SCALE GENOMIC DNA]</scope>
    <source>
        <strain evidence="2">CM1030</strain>
        <tissue evidence="2">Blood</tissue>
    </source>
</reference>
<name>A0ABD0P8D8_CIRMR</name>
<dbReference type="Proteomes" id="UP001529510">
    <property type="component" value="Unassembled WGS sequence"/>
</dbReference>
<dbReference type="Pfam" id="PF07693">
    <property type="entry name" value="KAP_NTPase"/>
    <property type="match status" value="1"/>
</dbReference>
<proteinExistence type="predicted"/>
<keyword evidence="3" id="KW-1185">Reference proteome</keyword>
<dbReference type="InterPro" id="IPR052771">
    <property type="entry name" value="Neurotrophin_sig_adaptor"/>
</dbReference>
<sequence length="55" mass="6190">VLKCEVELMAKMAKTIDGFTQNQTRLAVIIDGLDSCEQDKVLQMLDTVRVCIKPH</sequence>